<dbReference type="GO" id="GO:0004674">
    <property type="term" value="F:protein serine/threonine kinase activity"/>
    <property type="evidence" value="ECO:0007669"/>
    <property type="project" value="UniProtKB-KW"/>
</dbReference>
<keyword evidence="2" id="KW-0418">Kinase</keyword>
<keyword evidence="2" id="KW-0723">Serine/threonine-protein kinase</keyword>
<feature type="domain" description="Protein kinase" evidence="1">
    <location>
        <begin position="1"/>
        <end position="263"/>
    </location>
</feature>
<dbReference type="InterPro" id="IPR011009">
    <property type="entry name" value="Kinase-like_dom_sf"/>
</dbReference>
<evidence type="ECO:0000259" key="1">
    <source>
        <dbReference type="PROSITE" id="PS50011"/>
    </source>
</evidence>
<dbReference type="OrthoDB" id="4173877at2759"/>
<dbReference type="SMART" id="SM00220">
    <property type="entry name" value="S_TKc"/>
    <property type="match status" value="1"/>
</dbReference>
<reference evidence="2" key="1">
    <citation type="submission" date="2014-02" db="EMBL/GenBank/DDBJ databases">
        <title>The Genome Sequence of Trichophyton rubrum (morphotype fischeri) CBS 288.86.</title>
        <authorList>
            <consortium name="The Broad Institute Genomics Platform"/>
            <person name="Cuomo C.A."/>
            <person name="White T.C."/>
            <person name="Graser Y."/>
            <person name="Martinez-Rossi N."/>
            <person name="Heitman J."/>
            <person name="Young S.K."/>
            <person name="Zeng Q."/>
            <person name="Gargeya S."/>
            <person name="Abouelleil A."/>
            <person name="Alvarado L."/>
            <person name="Chapman S.B."/>
            <person name="Gainer-Dewar J."/>
            <person name="Goldberg J."/>
            <person name="Griggs A."/>
            <person name="Gujja S."/>
            <person name="Hansen M."/>
            <person name="Howarth C."/>
            <person name="Imamovic A."/>
            <person name="Larimer J."/>
            <person name="Martinez D."/>
            <person name="Murphy C."/>
            <person name="Pearson M.D."/>
            <person name="Persinoti G."/>
            <person name="Poon T."/>
            <person name="Priest M."/>
            <person name="Roberts A.D."/>
            <person name="Saif S."/>
            <person name="Shea T.D."/>
            <person name="Sykes S.N."/>
            <person name="Wortman J."/>
            <person name="Nusbaum C."/>
            <person name="Birren B."/>
        </authorList>
    </citation>
    <scope>NUCLEOTIDE SEQUENCE [LARGE SCALE GENOMIC DNA]</scope>
    <source>
        <strain evidence="2">CBS 288.86</strain>
    </source>
</reference>
<dbReference type="GO" id="GO:0005524">
    <property type="term" value="F:ATP binding"/>
    <property type="evidence" value="ECO:0007669"/>
    <property type="project" value="InterPro"/>
</dbReference>
<dbReference type="AlphaFoldDB" id="A0A022VV05"/>
<evidence type="ECO:0000313" key="2">
    <source>
        <dbReference type="EMBL" id="EZF49886.1"/>
    </source>
</evidence>
<organism evidence="2">
    <name type="scientific">Trichophyton rubrum CBS 288.86</name>
    <dbReference type="NCBI Taxonomy" id="1215330"/>
    <lineage>
        <taxon>Eukaryota</taxon>
        <taxon>Fungi</taxon>
        <taxon>Dikarya</taxon>
        <taxon>Ascomycota</taxon>
        <taxon>Pezizomycotina</taxon>
        <taxon>Eurotiomycetes</taxon>
        <taxon>Eurotiomycetidae</taxon>
        <taxon>Onygenales</taxon>
        <taxon>Arthrodermataceae</taxon>
        <taxon>Trichophyton</taxon>
    </lineage>
</organism>
<dbReference type="HOGENOM" id="CLU_000288_31_1_1"/>
<dbReference type="InterPro" id="IPR000719">
    <property type="entry name" value="Prot_kinase_dom"/>
</dbReference>
<dbReference type="Gene3D" id="1.10.510.10">
    <property type="entry name" value="Transferase(Phosphotransferase) domain 1"/>
    <property type="match status" value="1"/>
</dbReference>
<keyword evidence="2" id="KW-0808">Transferase</keyword>
<name>A0A022VV05_TRIRU</name>
<dbReference type="EMBL" id="KK207894">
    <property type="protein sequence ID" value="EZF49886.1"/>
    <property type="molecule type" value="Genomic_DNA"/>
</dbReference>
<dbReference type="Proteomes" id="UP000023758">
    <property type="component" value="Unassembled WGS sequence"/>
</dbReference>
<dbReference type="PROSITE" id="PS50011">
    <property type="entry name" value="PROTEIN_KINASE_DOM"/>
    <property type="match status" value="1"/>
</dbReference>
<dbReference type="Pfam" id="PF00069">
    <property type="entry name" value="Pkinase"/>
    <property type="match status" value="1"/>
</dbReference>
<dbReference type="SUPFAM" id="SSF56112">
    <property type="entry name" value="Protein kinase-like (PK-like)"/>
    <property type="match status" value="1"/>
</dbReference>
<protein>
    <submittedName>
        <fullName evidence="2">Serine/threonine protein kinase</fullName>
    </submittedName>
</protein>
<gene>
    <name evidence="2" type="ORF">H103_06602</name>
</gene>
<proteinExistence type="predicted"/>
<sequence length="269" mass="29630">MSANRHGPNFSYQTFCHYLPRTTGASSSPTDAENINPQIKRILGCYPDSTIYGAGGHSALLSISDSSCVKVSYKPGGKHLIHEQEIFRQLDLTVLHERLNSNKAPRPPVLQWMQQLLEAVACLEALGYAHGDINPRNIMVTEDDHLRLIDFDHSLKLGEDLEVGDYPHVRPISMAENTAQPGGTFSVASAATELFALGSIFWYMVRGTELWAGVQGLDLVDRLTARTCPEMDLEDPVNRIIRECWTGRFGSVAALAASLHPPAGVFERS</sequence>
<accession>A0A022VV05</accession>